<accession>A0A4U0UUQ9</accession>
<comment type="caution">
    <text evidence="3">The sequence shown here is derived from an EMBL/GenBank/DDBJ whole genome shotgun (WGS) entry which is preliminary data.</text>
</comment>
<evidence type="ECO:0000313" key="4">
    <source>
        <dbReference type="Proteomes" id="UP000310066"/>
    </source>
</evidence>
<dbReference type="Proteomes" id="UP000310066">
    <property type="component" value="Unassembled WGS sequence"/>
</dbReference>
<dbReference type="InterPro" id="IPR036291">
    <property type="entry name" value="NAD(P)-bd_dom_sf"/>
</dbReference>
<dbReference type="STRING" id="329885.A0A4U0UUQ9"/>
<protein>
    <recommendedName>
        <fullName evidence="5">Oxidoreductase</fullName>
    </recommendedName>
</protein>
<dbReference type="GO" id="GO:0016491">
    <property type="term" value="F:oxidoreductase activity"/>
    <property type="evidence" value="ECO:0007669"/>
    <property type="project" value="UniProtKB-KW"/>
</dbReference>
<dbReference type="EMBL" id="NAJP01000037">
    <property type="protein sequence ID" value="TKA39757.1"/>
    <property type="molecule type" value="Genomic_DNA"/>
</dbReference>
<sequence length="309" mass="33730">MPSFAPDRDIPSLAGKVLLITGGTAGLGLGSITELSKHSPAHIFFTGRNRKSADSLISKLSTSAPNVKITFIPCDISSLNSVREAAAAFIAQAQRLDILMLNAGIMAVDPSLSVDHYEIQFATNYLGHTLLVRRLLALLERTAEQHGDARIVNLTSTAYGQAPSNGVDFATLKTNQASLGGMLPVPGGKWSRYGQSKVAQMLYSQELAKRHPALTSVSVHPGVIQTALFDHVDFFTKLPTMFFKKTPLEQGHWQQCWAATCPKDGLKNGEYYEPSGVIGVRTTRASKDMQLAAQLWDWTEKELDAFERK</sequence>
<dbReference type="PRINTS" id="PR00081">
    <property type="entry name" value="GDHRDH"/>
</dbReference>
<evidence type="ECO:0000256" key="2">
    <source>
        <dbReference type="ARBA" id="ARBA00023002"/>
    </source>
</evidence>
<dbReference type="InterPro" id="IPR002347">
    <property type="entry name" value="SDR_fam"/>
</dbReference>
<dbReference type="SUPFAM" id="SSF51735">
    <property type="entry name" value="NAD(P)-binding Rossmann-fold domains"/>
    <property type="match status" value="1"/>
</dbReference>
<name>A0A4U0UUQ9_9PEZI</name>
<keyword evidence="2" id="KW-0560">Oxidoreductase</keyword>
<dbReference type="PANTHER" id="PTHR24320:SF154">
    <property type="entry name" value="OXIDOREDUCTASE, SHORT-CHAIN DEHYDROGENASE_REDUCTASE FAMILY (AFU_ORTHOLOGUE AFUA_2G04560)"/>
    <property type="match status" value="1"/>
</dbReference>
<evidence type="ECO:0000313" key="3">
    <source>
        <dbReference type="EMBL" id="TKA39757.1"/>
    </source>
</evidence>
<dbReference type="OrthoDB" id="191139at2759"/>
<comment type="similarity">
    <text evidence="1">Belongs to the short-chain dehydrogenases/reductases (SDR) family.</text>
</comment>
<dbReference type="PANTHER" id="PTHR24320">
    <property type="entry name" value="RETINOL DEHYDROGENASE"/>
    <property type="match status" value="1"/>
</dbReference>
<dbReference type="Pfam" id="PF00106">
    <property type="entry name" value="adh_short"/>
    <property type="match status" value="1"/>
</dbReference>
<reference evidence="3 4" key="1">
    <citation type="submission" date="2017-03" db="EMBL/GenBank/DDBJ databases">
        <title>Genomes of endolithic fungi from Antarctica.</title>
        <authorList>
            <person name="Coleine C."/>
            <person name="Masonjones S."/>
            <person name="Stajich J.E."/>
        </authorList>
    </citation>
    <scope>NUCLEOTIDE SEQUENCE [LARGE SCALE GENOMIC DNA]</scope>
    <source>
        <strain evidence="3 4">CCFEE 5311</strain>
    </source>
</reference>
<evidence type="ECO:0000256" key="1">
    <source>
        <dbReference type="ARBA" id="ARBA00006484"/>
    </source>
</evidence>
<organism evidence="3 4">
    <name type="scientific">Friedmanniomyces endolithicus</name>
    <dbReference type="NCBI Taxonomy" id="329885"/>
    <lineage>
        <taxon>Eukaryota</taxon>
        <taxon>Fungi</taxon>
        <taxon>Dikarya</taxon>
        <taxon>Ascomycota</taxon>
        <taxon>Pezizomycotina</taxon>
        <taxon>Dothideomycetes</taxon>
        <taxon>Dothideomycetidae</taxon>
        <taxon>Mycosphaerellales</taxon>
        <taxon>Teratosphaeriaceae</taxon>
        <taxon>Friedmanniomyces</taxon>
    </lineage>
</organism>
<proteinExistence type="inferred from homology"/>
<dbReference type="AlphaFoldDB" id="A0A4U0UUQ9"/>
<gene>
    <name evidence="3" type="ORF">B0A54_08394</name>
</gene>
<dbReference type="Gene3D" id="3.40.50.720">
    <property type="entry name" value="NAD(P)-binding Rossmann-like Domain"/>
    <property type="match status" value="1"/>
</dbReference>
<evidence type="ECO:0008006" key="5">
    <source>
        <dbReference type="Google" id="ProtNLM"/>
    </source>
</evidence>